<feature type="domain" description="N-acetyltransferase" evidence="1">
    <location>
        <begin position="36"/>
        <end position="179"/>
    </location>
</feature>
<dbReference type="RefSeq" id="WP_157309439.1">
    <property type="nucleotide sequence ID" value="NZ_WRXN01000018.1"/>
</dbReference>
<gene>
    <name evidence="2" type="ORF">GO493_27400</name>
</gene>
<evidence type="ECO:0000313" key="2">
    <source>
        <dbReference type="EMBL" id="MVT12017.1"/>
    </source>
</evidence>
<dbReference type="SUPFAM" id="SSF55729">
    <property type="entry name" value="Acyl-CoA N-acyltransferases (Nat)"/>
    <property type="match status" value="1"/>
</dbReference>
<dbReference type="GO" id="GO:0016747">
    <property type="term" value="F:acyltransferase activity, transferring groups other than amino-acyl groups"/>
    <property type="evidence" value="ECO:0007669"/>
    <property type="project" value="InterPro"/>
</dbReference>
<dbReference type="AlphaFoldDB" id="A0A7K1UC98"/>
<keyword evidence="2" id="KW-0808">Transferase</keyword>
<dbReference type="PROSITE" id="PS51186">
    <property type="entry name" value="GNAT"/>
    <property type="match status" value="1"/>
</dbReference>
<protein>
    <submittedName>
        <fullName evidence="2">GNAT family N-acetyltransferase</fullName>
    </submittedName>
</protein>
<evidence type="ECO:0000313" key="3">
    <source>
        <dbReference type="Proteomes" id="UP000461730"/>
    </source>
</evidence>
<dbReference type="Proteomes" id="UP000461730">
    <property type="component" value="Unassembled WGS sequence"/>
</dbReference>
<organism evidence="2 3">
    <name type="scientific">Chitinophaga tropicalis</name>
    <dbReference type="NCBI Taxonomy" id="2683588"/>
    <lineage>
        <taxon>Bacteria</taxon>
        <taxon>Pseudomonadati</taxon>
        <taxon>Bacteroidota</taxon>
        <taxon>Chitinophagia</taxon>
        <taxon>Chitinophagales</taxon>
        <taxon>Chitinophagaceae</taxon>
        <taxon>Chitinophaga</taxon>
    </lineage>
</organism>
<proteinExistence type="predicted"/>
<keyword evidence="3" id="KW-1185">Reference proteome</keyword>
<dbReference type="EMBL" id="WRXN01000018">
    <property type="protein sequence ID" value="MVT12017.1"/>
    <property type="molecule type" value="Genomic_DNA"/>
</dbReference>
<dbReference type="InterPro" id="IPR016181">
    <property type="entry name" value="Acyl_CoA_acyltransferase"/>
</dbReference>
<comment type="caution">
    <text evidence="2">The sequence shown here is derived from an EMBL/GenBank/DDBJ whole genome shotgun (WGS) entry which is preliminary data.</text>
</comment>
<accession>A0A7K1UC98</accession>
<dbReference type="Pfam" id="PF00583">
    <property type="entry name" value="Acetyltransf_1"/>
    <property type="match status" value="1"/>
</dbReference>
<sequence>MAININKEKIGTCQTLVTYLEMHTPPAEILVPADNVKITLLEKPIDVEVYREHYYKVGEKHYWLDRLVMPDDELHELINADNIDIFIVSIDGAPAGYAEFIKGEEFTEILYFGLYPEFTGKGYGKYFLRWAIEKAWSYGPKWIQLNTCKLDHPYALTNYKNNGFTEVRSEYQTRRILID</sequence>
<dbReference type="InterPro" id="IPR000182">
    <property type="entry name" value="GNAT_dom"/>
</dbReference>
<name>A0A7K1UC98_9BACT</name>
<evidence type="ECO:0000259" key="1">
    <source>
        <dbReference type="PROSITE" id="PS51186"/>
    </source>
</evidence>
<dbReference type="Gene3D" id="3.40.630.30">
    <property type="match status" value="1"/>
</dbReference>
<reference evidence="2 3" key="1">
    <citation type="submission" date="2019-12" db="EMBL/GenBank/DDBJ databases">
        <title>Chitinophaga sp. strain ysch24 (GDMCC 1.1355), whole genome shotgun sequence.</title>
        <authorList>
            <person name="Zhang X."/>
        </authorList>
    </citation>
    <scope>NUCLEOTIDE SEQUENCE [LARGE SCALE GENOMIC DNA]</scope>
    <source>
        <strain evidence="3">ysch24</strain>
    </source>
</reference>
<dbReference type="CDD" id="cd04301">
    <property type="entry name" value="NAT_SF"/>
    <property type="match status" value="1"/>
</dbReference>